<dbReference type="Proteomes" id="UP000799291">
    <property type="component" value="Unassembled WGS sequence"/>
</dbReference>
<feature type="compositionally biased region" description="Low complexity" evidence="1">
    <location>
        <begin position="260"/>
        <end position="273"/>
    </location>
</feature>
<evidence type="ECO:0000256" key="1">
    <source>
        <dbReference type="SAM" id="MobiDB-lite"/>
    </source>
</evidence>
<dbReference type="EMBL" id="MU005574">
    <property type="protein sequence ID" value="KAF2688067.1"/>
    <property type="molecule type" value="Genomic_DNA"/>
</dbReference>
<accession>A0A6G1JBX3</accession>
<feature type="region of interest" description="Disordered" evidence="1">
    <location>
        <begin position="344"/>
        <end position="375"/>
    </location>
</feature>
<feature type="region of interest" description="Disordered" evidence="1">
    <location>
        <begin position="238"/>
        <end position="273"/>
    </location>
</feature>
<reference evidence="2" key="1">
    <citation type="journal article" date="2020" name="Stud. Mycol.">
        <title>101 Dothideomycetes genomes: a test case for predicting lifestyles and emergence of pathogens.</title>
        <authorList>
            <person name="Haridas S."/>
            <person name="Albert R."/>
            <person name="Binder M."/>
            <person name="Bloem J."/>
            <person name="Labutti K."/>
            <person name="Salamov A."/>
            <person name="Andreopoulos B."/>
            <person name="Baker S."/>
            <person name="Barry K."/>
            <person name="Bills G."/>
            <person name="Bluhm B."/>
            <person name="Cannon C."/>
            <person name="Castanera R."/>
            <person name="Culley D."/>
            <person name="Daum C."/>
            <person name="Ezra D."/>
            <person name="Gonzalez J."/>
            <person name="Henrissat B."/>
            <person name="Kuo A."/>
            <person name="Liang C."/>
            <person name="Lipzen A."/>
            <person name="Lutzoni F."/>
            <person name="Magnuson J."/>
            <person name="Mondo S."/>
            <person name="Nolan M."/>
            <person name="Ohm R."/>
            <person name="Pangilinan J."/>
            <person name="Park H.-J."/>
            <person name="Ramirez L."/>
            <person name="Alfaro M."/>
            <person name="Sun H."/>
            <person name="Tritt A."/>
            <person name="Yoshinaga Y."/>
            <person name="Zwiers L.-H."/>
            <person name="Turgeon B."/>
            <person name="Goodwin S."/>
            <person name="Spatafora J."/>
            <person name="Crous P."/>
            <person name="Grigoriev I."/>
        </authorList>
    </citation>
    <scope>NUCLEOTIDE SEQUENCE</scope>
    <source>
        <strain evidence="2">CBS 122367</strain>
    </source>
</reference>
<gene>
    <name evidence="2" type="ORF">K458DRAFT_485205</name>
</gene>
<organism evidence="2 3">
    <name type="scientific">Lentithecium fluviatile CBS 122367</name>
    <dbReference type="NCBI Taxonomy" id="1168545"/>
    <lineage>
        <taxon>Eukaryota</taxon>
        <taxon>Fungi</taxon>
        <taxon>Dikarya</taxon>
        <taxon>Ascomycota</taxon>
        <taxon>Pezizomycotina</taxon>
        <taxon>Dothideomycetes</taxon>
        <taxon>Pleosporomycetidae</taxon>
        <taxon>Pleosporales</taxon>
        <taxon>Massarineae</taxon>
        <taxon>Lentitheciaceae</taxon>
        <taxon>Lentithecium</taxon>
    </lineage>
</organism>
<name>A0A6G1JBX3_9PLEO</name>
<protein>
    <submittedName>
        <fullName evidence="2">Uncharacterized protein</fullName>
    </submittedName>
</protein>
<evidence type="ECO:0000313" key="2">
    <source>
        <dbReference type="EMBL" id="KAF2688067.1"/>
    </source>
</evidence>
<sequence>MQSPSIPPRRSRKDRLSVDIVPEDSLDTGLHTLQLHQLFGSLSEAGCFSRLVGREGLEDAGDDSTIAKAEDMMLAEIAEFLETSERDEYWSRRSQQPRRILSTPNAVVAELTSPTHRAVATPTADNPIFDKIVQVVAVQLLAACYTVLPATGAYNVSHFHQRKEPRIVTALRLHTYRRFSPAAGHHARETSETSSWPGLFSGPSLEDGLAESTCKRHRLEKFGGERFITRKISAPRSGTIDASRWGDGPTDRRRRRGRHSSGSSSSPSDPGFISRLICQASSSKDSPKSHFLFLHHFLGKGKHNMGKRDKPKPLPSRPHPCPVQKLTSHAVLRIPSSLRLRRTQSFPRTPSHEKPQEPVVLDTRRNSSNPTIGSPISYPFEIPEIRRISASSATGASQASVHSCGRGDFFTAQIHFPGSPTGTFDTGKLSPPVLFDCDPHSLTDGLSPLASSETVVFPGKTRRTDYFDSGHSAILNEQEGNGSSSLDQHMPKPNLGGRPSFSDGSSTSEDSVNNERKRRPMVGRLMDNAEEFSQRLHAREDQPWKGSHTIKHR</sequence>
<evidence type="ECO:0000313" key="3">
    <source>
        <dbReference type="Proteomes" id="UP000799291"/>
    </source>
</evidence>
<dbReference type="AlphaFoldDB" id="A0A6G1JBX3"/>
<feature type="compositionally biased region" description="Basic and acidic residues" evidence="1">
    <location>
        <begin position="532"/>
        <end position="543"/>
    </location>
</feature>
<feature type="region of interest" description="Disordered" evidence="1">
    <location>
        <begin position="474"/>
        <end position="553"/>
    </location>
</feature>
<dbReference type="OrthoDB" id="3946545at2759"/>
<feature type="region of interest" description="Disordered" evidence="1">
    <location>
        <begin position="301"/>
        <end position="323"/>
    </location>
</feature>
<proteinExistence type="predicted"/>
<feature type="compositionally biased region" description="Polar residues" evidence="1">
    <location>
        <begin position="478"/>
        <end position="487"/>
    </location>
</feature>
<feature type="compositionally biased region" description="Low complexity" evidence="1">
    <location>
        <begin position="500"/>
        <end position="511"/>
    </location>
</feature>
<keyword evidence="3" id="KW-1185">Reference proteome</keyword>